<dbReference type="GO" id="GO:0004803">
    <property type="term" value="F:transposase activity"/>
    <property type="evidence" value="ECO:0007669"/>
    <property type="project" value="InterPro"/>
</dbReference>
<dbReference type="EMBL" id="CP002021">
    <property type="protein sequence ID" value="ADG30093.1"/>
    <property type="molecule type" value="Genomic_DNA"/>
</dbReference>
<feature type="region of interest" description="Disordered" evidence="1">
    <location>
        <begin position="227"/>
        <end position="248"/>
    </location>
</feature>
<dbReference type="AlphaFoldDB" id="D5X6G6"/>
<dbReference type="Gene3D" id="3.30.70.1290">
    <property type="entry name" value="Transposase IS200-like"/>
    <property type="match status" value="1"/>
</dbReference>
<sequence>MARQARFCRPGRAHLVRLQAAPGASPLATSAQRDQFVLWMAQGLSLASVRLHGYAVLPEAVLLLLTPQSAADLSRYVQGLARRASRARSTMSAESAESAGASPPIQRAPAWAGRFQSALVQPGDWELAAMVWIDRAADRADLAGADAWPWSSLAAHCGEVPSGGARPPLLSAPDAYWQLGNTPFAREAAYRERLAHGVAPTQCQALEAALRSGLAVGDAAFLTELESESGRRLAPAPRGRPRMKVARD</sequence>
<name>D5X6G6_THIK1</name>
<evidence type="ECO:0000313" key="2">
    <source>
        <dbReference type="EMBL" id="ADG30093.1"/>
    </source>
</evidence>
<feature type="compositionally biased region" description="Basic residues" evidence="1">
    <location>
        <begin position="239"/>
        <end position="248"/>
    </location>
</feature>
<dbReference type="InterPro" id="IPR036515">
    <property type="entry name" value="Transposase_17_sf"/>
</dbReference>
<proteinExistence type="predicted"/>
<evidence type="ECO:0008006" key="3">
    <source>
        <dbReference type="Google" id="ProtNLM"/>
    </source>
</evidence>
<dbReference type="BioCyc" id="TINT75379:TINT_RS03470-MONOMER"/>
<dbReference type="KEGG" id="tin:Tint_0694"/>
<dbReference type="HOGENOM" id="CLU_068226_1_0_4"/>
<gene>
    <name evidence="2" type="ordered locus">Tint_0694</name>
</gene>
<reference evidence="2" key="1">
    <citation type="submission" date="2010-04" db="EMBL/GenBank/DDBJ databases">
        <title>Complete sequence of Thiomonas intermedia K12.</title>
        <authorList>
            <consortium name="US DOE Joint Genome Institute"/>
            <person name="Lucas S."/>
            <person name="Copeland A."/>
            <person name="Lapidus A."/>
            <person name="Cheng J.-F."/>
            <person name="Bruce D."/>
            <person name="Goodwin L."/>
            <person name="Pitluck S."/>
            <person name="Davenport K."/>
            <person name="Detter J.C."/>
            <person name="Han C."/>
            <person name="Tapia R."/>
            <person name="Land M."/>
            <person name="Hauser L."/>
            <person name="Kyrpides N."/>
            <person name="Ovchinnikova G."/>
            <person name="Kerfeld C.A."/>
            <person name="Cannon G.C."/>
            <person name="Heinhorst S."/>
            <person name="Woyke T."/>
        </authorList>
    </citation>
    <scope>NUCLEOTIDE SEQUENCE [LARGE SCALE GENOMIC DNA]</scope>
    <source>
        <strain evidence="2">K12</strain>
    </source>
</reference>
<evidence type="ECO:0000256" key="1">
    <source>
        <dbReference type="SAM" id="MobiDB-lite"/>
    </source>
</evidence>
<dbReference type="STRING" id="75379.Tint_0694"/>
<accession>D5X6G6</accession>
<dbReference type="eggNOG" id="COG1943">
    <property type="taxonomic scope" value="Bacteria"/>
</dbReference>
<organism evidence="2">
    <name type="scientific">Thiomonas intermedia (strain K12)</name>
    <name type="common">Thiobacillus intermedius</name>
    <dbReference type="NCBI Taxonomy" id="75379"/>
    <lineage>
        <taxon>Bacteria</taxon>
        <taxon>Pseudomonadati</taxon>
        <taxon>Pseudomonadota</taxon>
        <taxon>Betaproteobacteria</taxon>
        <taxon>Burkholderiales</taxon>
        <taxon>Thiomonas</taxon>
    </lineage>
</organism>
<dbReference type="GO" id="GO:0006313">
    <property type="term" value="P:DNA transposition"/>
    <property type="evidence" value="ECO:0007669"/>
    <property type="project" value="InterPro"/>
</dbReference>
<protein>
    <recommendedName>
        <fullName evidence="3">Transposase IS200-like domain-containing protein</fullName>
    </recommendedName>
</protein>
<dbReference type="GO" id="GO:0003677">
    <property type="term" value="F:DNA binding"/>
    <property type="evidence" value="ECO:0007669"/>
    <property type="project" value="InterPro"/>
</dbReference>